<dbReference type="EMBL" id="HAEE01015596">
    <property type="protein sequence ID" value="SBR35646.1"/>
    <property type="molecule type" value="Transcribed_RNA"/>
</dbReference>
<organism evidence="2">
    <name type="scientific">Nothobranchius kuhntae</name>
    <name type="common">Beira killifish</name>
    <dbReference type="NCBI Taxonomy" id="321403"/>
    <lineage>
        <taxon>Eukaryota</taxon>
        <taxon>Metazoa</taxon>
        <taxon>Chordata</taxon>
        <taxon>Craniata</taxon>
        <taxon>Vertebrata</taxon>
        <taxon>Euteleostomi</taxon>
        <taxon>Actinopterygii</taxon>
        <taxon>Neopterygii</taxon>
        <taxon>Teleostei</taxon>
        <taxon>Neoteleostei</taxon>
        <taxon>Acanthomorphata</taxon>
        <taxon>Ovalentaria</taxon>
        <taxon>Atherinomorphae</taxon>
        <taxon>Cyprinodontiformes</taxon>
        <taxon>Nothobranchiidae</taxon>
        <taxon>Nothobranchius</taxon>
    </lineage>
</organism>
<keyword evidence="1" id="KW-1133">Transmembrane helix</keyword>
<proteinExistence type="predicted"/>
<sequence length="57" mass="5834">MDCAALTCMVQLAQILVGAGLGALVNVAGSVIVVVLSASAMSLLGCIFIAFFIRYVE</sequence>
<name>A0A1A8KTZ2_NOTKU</name>
<feature type="transmembrane region" description="Helical" evidence="1">
    <location>
        <begin position="28"/>
        <end position="53"/>
    </location>
</feature>
<keyword evidence="1" id="KW-0472">Membrane</keyword>
<reference evidence="2" key="2">
    <citation type="submission" date="2016-06" db="EMBL/GenBank/DDBJ databases">
        <title>The genome of a short-lived fish provides insights into sex chromosome evolution and the genetic control of aging.</title>
        <authorList>
            <person name="Reichwald K."/>
            <person name="Felder M."/>
            <person name="Petzold A."/>
            <person name="Koch P."/>
            <person name="Groth M."/>
            <person name="Platzer M."/>
        </authorList>
    </citation>
    <scope>NUCLEOTIDE SEQUENCE</scope>
    <source>
        <tissue evidence="2">Brain</tissue>
    </source>
</reference>
<accession>A0A1A8KTZ2</accession>
<dbReference type="AlphaFoldDB" id="A0A1A8KTZ2"/>
<protein>
    <submittedName>
        <fullName evidence="2">Solute carrier family 45, member 2</fullName>
    </submittedName>
</protein>
<gene>
    <name evidence="2" type="primary">SLC45A2</name>
</gene>
<evidence type="ECO:0000256" key="1">
    <source>
        <dbReference type="SAM" id="Phobius"/>
    </source>
</evidence>
<keyword evidence="1" id="KW-0812">Transmembrane</keyword>
<evidence type="ECO:0000313" key="2">
    <source>
        <dbReference type="EMBL" id="SBR35646.1"/>
    </source>
</evidence>
<reference evidence="2" key="1">
    <citation type="submission" date="2016-05" db="EMBL/GenBank/DDBJ databases">
        <authorList>
            <person name="Lavstsen T."/>
            <person name="Jespersen J.S."/>
        </authorList>
    </citation>
    <scope>NUCLEOTIDE SEQUENCE</scope>
    <source>
        <tissue evidence="2">Brain</tissue>
    </source>
</reference>